<dbReference type="OMA" id="VESTAHM"/>
<dbReference type="OrthoDB" id="502303at2759"/>
<reference evidence="3 4" key="1">
    <citation type="journal article" date="2009" name="Science">
        <title>Green evolution and dynamic adaptations revealed by genomes of the marine picoeukaryotes Micromonas.</title>
        <authorList>
            <person name="Worden A.Z."/>
            <person name="Lee J.H."/>
            <person name="Mock T."/>
            <person name="Rouze P."/>
            <person name="Simmons M.P."/>
            <person name="Aerts A.L."/>
            <person name="Allen A.E."/>
            <person name="Cuvelier M.L."/>
            <person name="Derelle E."/>
            <person name="Everett M.V."/>
            <person name="Foulon E."/>
            <person name="Grimwood J."/>
            <person name="Gundlach H."/>
            <person name="Henrissat B."/>
            <person name="Napoli C."/>
            <person name="McDonald S.M."/>
            <person name="Parker M.S."/>
            <person name="Rombauts S."/>
            <person name="Salamov A."/>
            <person name="Von Dassow P."/>
            <person name="Badger J.H."/>
            <person name="Coutinho P.M."/>
            <person name="Demir E."/>
            <person name="Dubchak I."/>
            <person name="Gentemann C."/>
            <person name="Eikrem W."/>
            <person name="Gready J.E."/>
            <person name="John U."/>
            <person name="Lanier W."/>
            <person name="Lindquist E.A."/>
            <person name="Lucas S."/>
            <person name="Mayer K.F."/>
            <person name="Moreau H."/>
            <person name="Not F."/>
            <person name="Otillar R."/>
            <person name="Panaud O."/>
            <person name="Pangilinan J."/>
            <person name="Paulsen I."/>
            <person name="Piegu B."/>
            <person name="Poliakov A."/>
            <person name="Robbens S."/>
            <person name="Schmutz J."/>
            <person name="Toulza E."/>
            <person name="Wyss T."/>
            <person name="Zelensky A."/>
            <person name="Zhou K."/>
            <person name="Armbrust E.V."/>
            <person name="Bhattacharya D."/>
            <person name="Goodenough U.W."/>
            <person name="Van de Peer Y."/>
            <person name="Grigoriev I.V."/>
        </authorList>
    </citation>
    <scope>NUCLEOTIDE SEQUENCE [LARGE SCALE GENOMIC DNA]</scope>
    <source>
        <strain evidence="4">RCC299 / NOUM17</strain>
    </source>
</reference>
<dbReference type="InterPro" id="IPR006839">
    <property type="entry name" value="DarP"/>
</dbReference>
<evidence type="ECO:0000256" key="1">
    <source>
        <dbReference type="SAM" id="Coils"/>
    </source>
</evidence>
<keyword evidence="1" id="KW-0175">Coiled coil</keyword>
<dbReference type="EMBL" id="CP001327">
    <property type="protein sequence ID" value="ACO64148.1"/>
    <property type="molecule type" value="Genomic_DNA"/>
</dbReference>
<dbReference type="SUPFAM" id="SSF158710">
    <property type="entry name" value="PSPTO4464-like"/>
    <property type="match status" value="1"/>
</dbReference>
<protein>
    <submittedName>
        <fullName evidence="3">Uncharacterized protein</fullName>
    </submittedName>
</protein>
<gene>
    <name evidence="3" type="ORF">MICPUN_101033</name>
</gene>
<dbReference type="KEGG" id="mis:MICPUN_101033"/>
<evidence type="ECO:0000256" key="2">
    <source>
        <dbReference type="SAM" id="MobiDB-lite"/>
    </source>
</evidence>
<dbReference type="InParanoid" id="C1E8G4"/>
<feature type="region of interest" description="Disordered" evidence="2">
    <location>
        <begin position="271"/>
        <end position="298"/>
    </location>
</feature>
<evidence type="ECO:0000313" key="3">
    <source>
        <dbReference type="EMBL" id="ACO64148.1"/>
    </source>
</evidence>
<dbReference type="RefSeq" id="XP_002502890.1">
    <property type="nucleotide sequence ID" value="XM_002502844.1"/>
</dbReference>
<feature type="coiled-coil region" evidence="1">
    <location>
        <begin position="232"/>
        <end position="266"/>
    </location>
</feature>
<feature type="compositionally biased region" description="Basic residues" evidence="2">
    <location>
        <begin position="287"/>
        <end position="298"/>
    </location>
</feature>
<dbReference type="AlphaFoldDB" id="C1E8G4"/>
<dbReference type="Proteomes" id="UP000002009">
    <property type="component" value="Chromosome 6"/>
</dbReference>
<proteinExistence type="predicted"/>
<feature type="compositionally biased region" description="Acidic residues" evidence="2">
    <location>
        <begin position="83"/>
        <end position="94"/>
    </location>
</feature>
<feature type="region of interest" description="Disordered" evidence="2">
    <location>
        <begin position="76"/>
        <end position="102"/>
    </location>
</feature>
<name>C1E8G4_MICCC</name>
<organism evidence="3 4">
    <name type="scientific">Micromonas commoda (strain RCC299 / NOUM17 / CCMP2709)</name>
    <name type="common">Picoplanktonic green alga</name>
    <dbReference type="NCBI Taxonomy" id="296587"/>
    <lineage>
        <taxon>Eukaryota</taxon>
        <taxon>Viridiplantae</taxon>
        <taxon>Chlorophyta</taxon>
        <taxon>Mamiellophyceae</taxon>
        <taxon>Mamiellales</taxon>
        <taxon>Mamiellaceae</taxon>
        <taxon>Micromonas</taxon>
    </lineage>
</organism>
<dbReference type="Pfam" id="PF04751">
    <property type="entry name" value="DarP"/>
    <property type="match status" value="1"/>
</dbReference>
<accession>C1E8G4</accession>
<dbReference type="InterPro" id="IPR023153">
    <property type="entry name" value="DarP_sf"/>
</dbReference>
<keyword evidence="4" id="KW-1185">Reference proteome</keyword>
<dbReference type="GeneID" id="8244537"/>
<dbReference type="eggNOG" id="ENOG502SFIR">
    <property type="taxonomic scope" value="Eukaryota"/>
</dbReference>
<sequence length="318" mass="34766">MASIARAVAAATASSAALVVTVHSVRRVSTPPIRPARSAEHARQAPLREFYGTAATSSRHPPHVCNAAGFNSRRLRSSQELVGDGDAEDDEDYDPYMHGGRPNRSAIKRLIDEYKGLTKELCALPKTSVAKIQMPDELREEVYAAISITSNIARKRAEGRVTKTLRQLSDEDVLPIQTAVENIQNGIGLITVPPEVESTAHMWRSALLNGDKDVQSVVFGVLQEREDWTFTRQELGQLATTARREREEAEAEREAFKKAQEEAEAAAVIMPDGTAVPSAKGPVQVQPKRKKSGAGKATKKLLKHLRKIAEVAHDEGLL</sequence>
<evidence type="ECO:0000313" key="4">
    <source>
        <dbReference type="Proteomes" id="UP000002009"/>
    </source>
</evidence>
<dbReference type="Gene3D" id="1.10.60.30">
    <property type="entry name" value="PSPTO4464-like domains"/>
    <property type="match status" value="1"/>
</dbReference>